<name>A0A6M1S1W6_9HYPH</name>
<feature type="transmembrane region" description="Helical" evidence="1">
    <location>
        <begin position="232"/>
        <end position="260"/>
    </location>
</feature>
<feature type="domain" description="Acyltransferase 3" evidence="2">
    <location>
        <begin position="8"/>
        <end position="310"/>
    </location>
</feature>
<feature type="transmembrane region" description="Helical" evidence="1">
    <location>
        <begin position="154"/>
        <end position="171"/>
    </location>
</feature>
<dbReference type="GO" id="GO:0000271">
    <property type="term" value="P:polysaccharide biosynthetic process"/>
    <property type="evidence" value="ECO:0007669"/>
    <property type="project" value="TreeGrafter"/>
</dbReference>
<dbReference type="PANTHER" id="PTHR23028">
    <property type="entry name" value="ACETYLTRANSFERASE"/>
    <property type="match status" value="1"/>
</dbReference>
<evidence type="ECO:0000313" key="3">
    <source>
        <dbReference type="EMBL" id="NGO63247.1"/>
    </source>
</evidence>
<evidence type="ECO:0000313" key="4">
    <source>
        <dbReference type="Proteomes" id="UP000477849"/>
    </source>
</evidence>
<feature type="transmembrane region" description="Helical" evidence="1">
    <location>
        <begin position="207"/>
        <end position="226"/>
    </location>
</feature>
<feature type="transmembrane region" description="Helical" evidence="1">
    <location>
        <begin position="36"/>
        <end position="61"/>
    </location>
</feature>
<dbReference type="PANTHER" id="PTHR23028:SF131">
    <property type="entry name" value="BLR2367 PROTEIN"/>
    <property type="match status" value="1"/>
</dbReference>
<dbReference type="InterPro" id="IPR002656">
    <property type="entry name" value="Acyl_transf_3_dom"/>
</dbReference>
<protein>
    <submittedName>
        <fullName evidence="3">Acyltransferase</fullName>
    </submittedName>
</protein>
<dbReference type="Proteomes" id="UP000477849">
    <property type="component" value="Unassembled WGS sequence"/>
</dbReference>
<reference evidence="3 4" key="1">
    <citation type="submission" date="2020-02" db="EMBL/GenBank/DDBJ databases">
        <title>Genome sequence of the type strain CCBAU10050 of Rhizobium daejeonense.</title>
        <authorList>
            <person name="Gao J."/>
            <person name="Sun J."/>
        </authorList>
    </citation>
    <scope>NUCLEOTIDE SEQUENCE [LARGE SCALE GENOMIC DNA]</scope>
    <source>
        <strain evidence="3 4">CCBAU10050</strain>
    </source>
</reference>
<feature type="transmembrane region" description="Helical" evidence="1">
    <location>
        <begin position="82"/>
        <end position="102"/>
    </location>
</feature>
<evidence type="ECO:0000256" key="1">
    <source>
        <dbReference type="SAM" id="Phobius"/>
    </source>
</evidence>
<feature type="transmembrane region" description="Helical" evidence="1">
    <location>
        <begin position="12"/>
        <end position="30"/>
    </location>
</feature>
<dbReference type="Pfam" id="PF01757">
    <property type="entry name" value="Acyl_transf_3"/>
    <property type="match status" value="1"/>
</dbReference>
<sequence>MQQPQHIRSLDGLRGIASFAVVLSHIILLFPGETWAGALVFGNEAVALFFCLSGFLMAYLYGGKTLSRRSATDYLVHRFTRIYPVYFVAVISVALLSMVPGLDYPQPLAGSVEIIRHIVLLGSTGVFWSIPPEIQFYVFFLVLWFWFEKPRDRLPLGVAIAIGFIMLAYLGFPGPGILLPSKISYFLFGALAGRLFALTGRLNGGHAVGFLTLAALAFFLASRAIFHTEESFWGVTSALAAAVIVFLTATESGVLAPLLGSAPLRHIGKISFSLYLFHMPVMFLASKLLPESLPVGLTIALCIVAAMVFADISYRVVEAPSRTVLIGAWKRRTLSTPLPA</sequence>
<feature type="transmembrane region" description="Helical" evidence="1">
    <location>
        <begin position="114"/>
        <end position="147"/>
    </location>
</feature>
<dbReference type="InterPro" id="IPR050879">
    <property type="entry name" value="Acyltransferase_3"/>
</dbReference>
<organism evidence="3 4">
    <name type="scientific">Rhizobium daejeonense</name>
    <dbReference type="NCBI Taxonomy" id="240521"/>
    <lineage>
        <taxon>Bacteria</taxon>
        <taxon>Pseudomonadati</taxon>
        <taxon>Pseudomonadota</taxon>
        <taxon>Alphaproteobacteria</taxon>
        <taxon>Hyphomicrobiales</taxon>
        <taxon>Rhizobiaceae</taxon>
        <taxon>Rhizobium/Agrobacterium group</taxon>
        <taxon>Rhizobium</taxon>
    </lineage>
</organism>
<keyword evidence="3" id="KW-0012">Acyltransferase</keyword>
<keyword evidence="1" id="KW-0472">Membrane</keyword>
<gene>
    <name evidence="3" type="ORF">G6N76_06140</name>
</gene>
<dbReference type="GO" id="GO:0016020">
    <property type="term" value="C:membrane"/>
    <property type="evidence" value="ECO:0007669"/>
    <property type="project" value="TreeGrafter"/>
</dbReference>
<dbReference type="RefSeq" id="WP_163904450.1">
    <property type="nucleotide sequence ID" value="NZ_CP048427.1"/>
</dbReference>
<feature type="transmembrane region" description="Helical" evidence="1">
    <location>
        <begin position="295"/>
        <end position="314"/>
    </location>
</feature>
<keyword evidence="4" id="KW-1185">Reference proteome</keyword>
<keyword evidence="1" id="KW-0812">Transmembrane</keyword>
<keyword evidence="3" id="KW-0808">Transferase</keyword>
<accession>A0A6M1S1W6</accession>
<dbReference type="GO" id="GO:0016747">
    <property type="term" value="F:acyltransferase activity, transferring groups other than amino-acyl groups"/>
    <property type="evidence" value="ECO:0007669"/>
    <property type="project" value="InterPro"/>
</dbReference>
<dbReference type="EMBL" id="JAAKZH010000002">
    <property type="protein sequence ID" value="NGO63247.1"/>
    <property type="molecule type" value="Genomic_DNA"/>
</dbReference>
<proteinExistence type="predicted"/>
<feature type="transmembrane region" description="Helical" evidence="1">
    <location>
        <begin position="272"/>
        <end position="289"/>
    </location>
</feature>
<evidence type="ECO:0000259" key="2">
    <source>
        <dbReference type="Pfam" id="PF01757"/>
    </source>
</evidence>
<keyword evidence="1" id="KW-1133">Transmembrane helix</keyword>
<comment type="caution">
    <text evidence="3">The sequence shown here is derived from an EMBL/GenBank/DDBJ whole genome shotgun (WGS) entry which is preliminary data.</text>
</comment>
<dbReference type="AlphaFoldDB" id="A0A6M1S1W6"/>
<feature type="transmembrane region" description="Helical" evidence="1">
    <location>
        <begin position="183"/>
        <end position="200"/>
    </location>
</feature>